<feature type="region of interest" description="Disordered" evidence="1">
    <location>
        <begin position="311"/>
        <end position="332"/>
    </location>
</feature>
<dbReference type="GeneID" id="30159258"/>
<evidence type="ECO:0000313" key="3">
    <source>
        <dbReference type="Proteomes" id="UP000094065"/>
    </source>
</evidence>
<proteinExistence type="predicted"/>
<protein>
    <submittedName>
        <fullName evidence="2">Uncharacterized protein</fullName>
    </submittedName>
</protein>
<name>A0A1E3HAT7_9TREE</name>
<dbReference type="Proteomes" id="UP000094065">
    <property type="component" value="Unassembled WGS sequence"/>
</dbReference>
<gene>
    <name evidence="2" type="ORF">L202_07949</name>
</gene>
<dbReference type="RefSeq" id="XP_018989336.1">
    <property type="nucleotide sequence ID" value="XM_019142765.1"/>
</dbReference>
<feature type="region of interest" description="Disordered" evidence="1">
    <location>
        <begin position="1"/>
        <end position="99"/>
    </location>
</feature>
<feature type="region of interest" description="Disordered" evidence="1">
    <location>
        <begin position="126"/>
        <end position="146"/>
    </location>
</feature>
<feature type="compositionally biased region" description="Basic and acidic residues" evidence="1">
    <location>
        <begin position="55"/>
        <end position="65"/>
    </location>
</feature>
<dbReference type="EMBL" id="AWGJ01000013">
    <property type="protein sequence ID" value="ODN73424.1"/>
    <property type="molecule type" value="Genomic_DNA"/>
</dbReference>
<reference evidence="2 3" key="1">
    <citation type="submission" date="2016-06" db="EMBL/GenBank/DDBJ databases">
        <title>Evolution of pathogenesis and genome organization in the Tremellales.</title>
        <authorList>
            <person name="Cuomo C."/>
            <person name="Litvintseva A."/>
            <person name="Heitman J."/>
            <person name="Chen Y."/>
            <person name="Sun S."/>
            <person name="Springer D."/>
            <person name="Dromer F."/>
            <person name="Young S."/>
            <person name="Zeng Q."/>
            <person name="Chapman S."/>
            <person name="Gujja S."/>
            <person name="Saif S."/>
            <person name="Birren B."/>
        </authorList>
    </citation>
    <scope>NUCLEOTIDE SEQUENCE [LARGE SCALE GENOMIC DNA]</scope>
    <source>
        <strain evidence="2 3">CBS 6039</strain>
    </source>
</reference>
<evidence type="ECO:0000256" key="1">
    <source>
        <dbReference type="SAM" id="MobiDB-lite"/>
    </source>
</evidence>
<keyword evidence="3" id="KW-1185">Reference proteome</keyword>
<feature type="compositionally biased region" description="Low complexity" evidence="1">
    <location>
        <begin position="318"/>
        <end position="332"/>
    </location>
</feature>
<feature type="compositionally biased region" description="Basic and acidic residues" evidence="1">
    <location>
        <begin position="1"/>
        <end position="12"/>
    </location>
</feature>
<sequence>MSQPETPKDKPIDPAPPIGGVAPQTKEELQAGDDMPGAEHGQKTKDAVQQGHVVPEGEYREKVDGLVDNNPTDLEKSVSVNSTTRPHKRQDTPWPEPEPPHPKVLALITQLTSIQQQLADKVNELSIPAPASTPPPAPAPERPSIFKRPNKLVCPTLSRFTTDPFVITRHLYALEAYLQSARPMMEAVGQWFTWSHEVGRHAVTFPGWSKRFKEKVLAPDWVRQAKNALKFMRMEGTTSQHFNNSTDPLADSDVKCLLMEGLCSHMLVLDVVEALEQKDLSSRTIPATNLIDLMSKRVTVCSARLAAVHASRPPPHLAPAQAPRPAQARSAPTPIKAISTVSAPAPATAAEAQSWLDNTIRLPSGPDAQRAREFLRQRGLCFRCRQHGHMSQSYPTFQPQVFAALSPVTPQAPAQSLASAPTGSLSESVPLLHVQACLSADGPSYQLLVDSGAAVNVVDKGLVKALGLETEGMLP</sequence>
<dbReference type="AlphaFoldDB" id="A0A1E3HAT7"/>
<evidence type="ECO:0000313" key="2">
    <source>
        <dbReference type="EMBL" id="ODN73424.1"/>
    </source>
</evidence>
<organism evidence="2 3">
    <name type="scientific">Cryptococcus amylolentus CBS 6039</name>
    <dbReference type="NCBI Taxonomy" id="1295533"/>
    <lineage>
        <taxon>Eukaryota</taxon>
        <taxon>Fungi</taxon>
        <taxon>Dikarya</taxon>
        <taxon>Basidiomycota</taxon>
        <taxon>Agaricomycotina</taxon>
        <taxon>Tremellomycetes</taxon>
        <taxon>Tremellales</taxon>
        <taxon>Cryptococcaceae</taxon>
        <taxon>Cryptococcus</taxon>
    </lineage>
</organism>
<comment type="caution">
    <text evidence="2">The sequence shown here is derived from an EMBL/GenBank/DDBJ whole genome shotgun (WGS) entry which is preliminary data.</text>
</comment>
<accession>A0A1E3HAT7</accession>
<feature type="compositionally biased region" description="Pro residues" evidence="1">
    <location>
        <begin position="131"/>
        <end position="141"/>
    </location>
</feature>